<keyword evidence="1" id="KW-0808">Transferase</keyword>
<gene>
    <name evidence="5" type="ORF">GCM10023082_24980</name>
</gene>
<feature type="signal peptide" evidence="2">
    <location>
        <begin position="1"/>
        <end position="24"/>
    </location>
</feature>
<feature type="domain" description="Erythromycin biosynthesis protein CIII-like C-terminal" evidence="3">
    <location>
        <begin position="270"/>
        <end position="405"/>
    </location>
</feature>
<dbReference type="InterPro" id="IPR010610">
    <property type="entry name" value="EryCIII-like_C"/>
</dbReference>
<dbReference type="InterPro" id="IPR048284">
    <property type="entry name" value="EryCIII-like_N"/>
</dbReference>
<proteinExistence type="predicted"/>
<reference evidence="6" key="1">
    <citation type="journal article" date="2019" name="Int. J. Syst. Evol. Microbiol.">
        <title>The Global Catalogue of Microorganisms (GCM) 10K type strain sequencing project: providing services to taxonomists for standard genome sequencing and annotation.</title>
        <authorList>
            <consortium name="The Broad Institute Genomics Platform"/>
            <consortium name="The Broad Institute Genome Sequencing Center for Infectious Disease"/>
            <person name="Wu L."/>
            <person name="Ma J."/>
        </authorList>
    </citation>
    <scope>NUCLEOTIDE SEQUENCE [LARGE SCALE GENOMIC DNA]</scope>
    <source>
        <strain evidence="6">JCM 30846</strain>
    </source>
</reference>
<keyword evidence="2" id="KW-0732">Signal</keyword>
<feature type="chain" id="PRO_5047323459" evidence="2">
    <location>
        <begin position="25"/>
        <end position="416"/>
    </location>
</feature>
<name>A0ABP7EW20_9ACTN</name>
<dbReference type="InterPro" id="IPR002213">
    <property type="entry name" value="UDP_glucos_trans"/>
</dbReference>
<accession>A0ABP7EW20</accession>
<dbReference type="Proteomes" id="UP001499884">
    <property type="component" value="Unassembled WGS sequence"/>
</dbReference>
<feature type="domain" description="Erythromycin biosynthesis protein CIII-like N-terminal" evidence="4">
    <location>
        <begin position="23"/>
        <end position="235"/>
    </location>
</feature>
<evidence type="ECO:0000259" key="3">
    <source>
        <dbReference type="Pfam" id="PF06722"/>
    </source>
</evidence>
<dbReference type="Pfam" id="PF06722">
    <property type="entry name" value="EryCIII-like_C"/>
    <property type="match status" value="1"/>
</dbReference>
<evidence type="ECO:0000256" key="1">
    <source>
        <dbReference type="ARBA" id="ARBA00022679"/>
    </source>
</evidence>
<sequence length="416" mass="43146">MTLRILVAALAPSHLLCMVPLAWAARAAGHEVLVSGREEVVRTAAAAGLPTAEVAERPLARAPRSLGPATADVSLPRMARTLSPRDRDRLAGQRWAAGEHPWQVRVARVLDGFLRVARAWRPDVVLCDPIEFAGLVVGSALRVPVVVQRWGGPDSMSAEAIAQARHVLADLASEVGAAEGVAPPALVVDPCPPSLRTDPATAVEPMRFVPYNGARRYPRWARGSGGRPRILVTYGIFGARAAQSGADFVSGGDLAARLDAVLAALGPWRGHEVVVTAPAAVHEQLGSLPDGVRLVERAPLNALLSSRCSLVVHHGGTGTAMTAAVHGVPQLLLPPEHPALVDCARGLEARGVGRVLSGSASSDPGALRAAAGALLEETAARAAARDLAAEIACQPPPASLVDSLVSAARARSVPEP</sequence>
<dbReference type="Pfam" id="PF21036">
    <property type="entry name" value="EryCIII-like_N"/>
    <property type="match status" value="1"/>
</dbReference>
<dbReference type="SUPFAM" id="SSF53756">
    <property type="entry name" value="UDP-Glycosyltransferase/glycogen phosphorylase"/>
    <property type="match status" value="1"/>
</dbReference>
<dbReference type="CDD" id="cd03784">
    <property type="entry name" value="GT1_Gtf-like"/>
    <property type="match status" value="1"/>
</dbReference>
<keyword evidence="6" id="KW-1185">Reference proteome</keyword>
<evidence type="ECO:0000313" key="6">
    <source>
        <dbReference type="Proteomes" id="UP001499884"/>
    </source>
</evidence>
<dbReference type="Gene3D" id="3.40.50.2000">
    <property type="entry name" value="Glycogen Phosphorylase B"/>
    <property type="match status" value="2"/>
</dbReference>
<dbReference type="EMBL" id="BAABEP010000013">
    <property type="protein sequence ID" value="GAA3725985.1"/>
    <property type="molecule type" value="Genomic_DNA"/>
</dbReference>
<evidence type="ECO:0000313" key="5">
    <source>
        <dbReference type="EMBL" id="GAA3725985.1"/>
    </source>
</evidence>
<protein>
    <submittedName>
        <fullName evidence="5">DUF1205 domain-containing protein</fullName>
    </submittedName>
</protein>
<organism evidence="5 6">
    <name type="scientific">Streptomyces tremellae</name>
    <dbReference type="NCBI Taxonomy" id="1124239"/>
    <lineage>
        <taxon>Bacteria</taxon>
        <taxon>Bacillati</taxon>
        <taxon>Actinomycetota</taxon>
        <taxon>Actinomycetes</taxon>
        <taxon>Kitasatosporales</taxon>
        <taxon>Streptomycetaceae</taxon>
        <taxon>Streptomyces</taxon>
    </lineage>
</organism>
<evidence type="ECO:0000256" key="2">
    <source>
        <dbReference type="SAM" id="SignalP"/>
    </source>
</evidence>
<comment type="caution">
    <text evidence="5">The sequence shown here is derived from an EMBL/GenBank/DDBJ whole genome shotgun (WGS) entry which is preliminary data.</text>
</comment>
<dbReference type="RefSeq" id="WP_345645364.1">
    <property type="nucleotide sequence ID" value="NZ_BAABEP010000013.1"/>
</dbReference>
<evidence type="ECO:0000259" key="4">
    <source>
        <dbReference type="Pfam" id="PF21036"/>
    </source>
</evidence>